<dbReference type="EMBL" id="JADNYJ010000030">
    <property type="protein sequence ID" value="KAF8903429.1"/>
    <property type="molecule type" value="Genomic_DNA"/>
</dbReference>
<feature type="region of interest" description="Disordered" evidence="1">
    <location>
        <begin position="1"/>
        <end position="21"/>
    </location>
</feature>
<keyword evidence="3" id="KW-1185">Reference proteome</keyword>
<comment type="caution">
    <text evidence="2">The sequence shown here is derived from an EMBL/GenBank/DDBJ whole genome shotgun (WGS) entry which is preliminary data.</text>
</comment>
<evidence type="ECO:0000313" key="3">
    <source>
        <dbReference type="Proteomes" id="UP000724874"/>
    </source>
</evidence>
<protein>
    <submittedName>
        <fullName evidence="2">Uncharacterized protein</fullName>
    </submittedName>
</protein>
<dbReference type="Proteomes" id="UP000724874">
    <property type="component" value="Unassembled WGS sequence"/>
</dbReference>
<reference evidence="2" key="1">
    <citation type="submission" date="2020-11" db="EMBL/GenBank/DDBJ databases">
        <authorList>
            <consortium name="DOE Joint Genome Institute"/>
            <person name="Ahrendt S."/>
            <person name="Riley R."/>
            <person name="Andreopoulos W."/>
            <person name="LaButti K."/>
            <person name="Pangilinan J."/>
            <person name="Ruiz-duenas F.J."/>
            <person name="Barrasa J.M."/>
            <person name="Sanchez-Garcia M."/>
            <person name="Camarero S."/>
            <person name="Miyauchi S."/>
            <person name="Serrano A."/>
            <person name="Linde D."/>
            <person name="Babiker R."/>
            <person name="Drula E."/>
            <person name="Ayuso-Fernandez I."/>
            <person name="Pacheco R."/>
            <person name="Padilla G."/>
            <person name="Ferreira P."/>
            <person name="Barriuso J."/>
            <person name="Kellner H."/>
            <person name="Castanera R."/>
            <person name="Alfaro M."/>
            <person name="Ramirez L."/>
            <person name="Pisabarro A.G."/>
            <person name="Kuo A."/>
            <person name="Tritt A."/>
            <person name="Lipzen A."/>
            <person name="He G."/>
            <person name="Yan M."/>
            <person name="Ng V."/>
            <person name="Cullen D."/>
            <person name="Martin F."/>
            <person name="Rosso M.-N."/>
            <person name="Henrissat B."/>
            <person name="Hibbett D."/>
            <person name="Martinez A.T."/>
            <person name="Grigoriev I.V."/>
        </authorList>
    </citation>
    <scope>NUCLEOTIDE SEQUENCE</scope>
    <source>
        <strain evidence="2">AH 44721</strain>
    </source>
</reference>
<sequence>MYDPDGADQVSEHHAHPARTGGSQAVLFSPLSVLQAYFLLLLSHPRNIQLLPSTLSLLPKTSSSDIPHPAPLSKAQTGARSDPGEAPQTARADVLRSKEESATKSQDVRLAQFWGSRASEGEVLSDLGRHGGRISRFPMFSRKYAFAAGTRVWLSAGKPSETHELQEHLIACRTLQNQPILLLHRSSY</sequence>
<dbReference type="AlphaFoldDB" id="A0A9P5TPV5"/>
<accession>A0A9P5TPV5</accession>
<gene>
    <name evidence="2" type="ORF">CPB84DRAFT_1823858</name>
</gene>
<proteinExistence type="predicted"/>
<feature type="region of interest" description="Disordered" evidence="1">
    <location>
        <begin position="62"/>
        <end position="103"/>
    </location>
</feature>
<evidence type="ECO:0000313" key="2">
    <source>
        <dbReference type="EMBL" id="KAF8903429.1"/>
    </source>
</evidence>
<evidence type="ECO:0000256" key="1">
    <source>
        <dbReference type="SAM" id="MobiDB-lite"/>
    </source>
</evidence>
<organism evidence="2 3">
    <name type="scientific">Gymnopilus junonius</name>
    <name type="common">Spectacular rustgill mushroom</name>
    <name type="synonym">Gymnopilus spectabilis subsp. junonius</name>
    <dbReference type="NCBI Taxonomy" id="109634"/>
    <lineage>
        <taxon>Eukaryota</taxon>
        <taxon>Fungi</taxon>
        <taxon>Dikarya</taxon>
        <taxon>Basidiomycota</taxon>
        <taxon>Agaricomycotina</taxon>
        <taxon>Agaricomycetes</taxon>
        <taxon>Agaricomycetidae</taxon>
        <taxon>Agaricales</taxon>
        <taxon>Agaricineae</taxon>
        <taxon>Hymenogastraceae</taxon>
        <taxon>Gymnopilus</taxon>
    </lineage>
</organism>
<name>A0A9P5TPV5_GYMJU</name>
<feature type="compositionally biased region" description="Basic and acidic residues" evidence="1">
    <location>
        <begin position="93"/>
        <end position="102"/>
    </location>
</feature>